<accession>A0A5B7K725</accession>
<gene>
    <name evidence="2" type="ORF">E2C01_097983</name>
</gene>
<reference evidence="2 3" key="1">
    <citation type="submission" date="2019-05" db="EMBL/GenBank/DDBJ databases">
        <title>Another draft genome of Portunus trituberculatus and its Hox gene families provides insights of decapod evolution.</title>
        <authorList>
            <person name="Jeong J.-H."/>
            <person name="Song I."/>
            <person name="Kim S."/>
            <person name="Choi T."/>
            <person name="Kim D."/>
            <person name="Ryu S."/>
            <person name="Kim W."/>
        </authorList>
    </citation>
    <scope>NUCLEOTIDE SEQUENCE [LARGE SCALE GENOMIC DNA]</scope>
    <source>
        <tissue evidence="2">Muscle</tissue>
    </source>
</reference>
<dbReference type="EMBL" id="VSRR010131246">
    <property type="protein sequence ID" value="MPD02404.1"/>
    <property type="molecule type" value="Genomic_DNA"/>
</dbReference>
<organism evidence="2 3">
    <name type="scientific">Portunus trituberculatus</name>
    <name type="common">Swimming crab</name>
    <name type="synonym">Neptunus trituberculatus</name>
    <dbReference type="NCBI Taxonomy" id="210409"/>
    <lineage>
        <taxon>Eukaryota</taxon>
        <taxon>Metazoa</taxon>
        <taxon>Ecdysozoa</taxon>
        <taxon>Arthropoda</taxon>
        <taxon>Crustacea</taxon>
        <taxon>Multicrustacea</taxon>
        <taxon>Malacostraca</taxon>
        <taxon>Eumalacostraca</taxon>
        <taxon>Eucarida</taxon>
        <taxon>Decapoda</taxon>
        <taxon>Pleocyemata</taxon>
        <taxon>Brachyura</taxon>
        <taxon>Eubrachyura</taxon>
        <taxon>Portunoidea</taxon>
        <taxon>Portunidae</taxon>
        <taxon>Portuninae</taxon>
        <taxon>Portunus</taxon>
    </lineage>
</organism>
<comment type="caution">
    <text evidence="2">The sequence shown here is derived from an EMBL/GenBank/DDBJ whole genome shotgun (WGS) entry which is preliminary data.</text>
</comment>
<feature type="compositionally biased region" description="Low complexity" evidence="1">
    <location>
        <begin position="33"/>
        <end position="64"/>
    </location>
</feature>
<dbReference type="Proteomes" id="UP000324222">
    <property type="component" value="Unassembled WGS sequence"/>
</dbReference>
<evidence type="ECO:0000256" key="1">
    <source>
        <dbReference type="SAM" id="MobiDB-lite"/>
    </source>
</evidence>
<name>A0A5B7K725_PORTR</name>
<proteinExistence type="predicted"/>
<evidence type="ECO:0000313" key="3">
    <source>
        <dbReference type="Proteomes" id="UP000324222"/>
    </source>
</evidence>
<evidence type="ECO:0000313" key="2">
    <source>
        <dbReference type="EMBL" id="MPD02404.1"/>
    </source>
</evidence>
<dbReference type="AlphaFoldDB" id="A0A5B7K725"/>
<protein>
    <submittedName>
        <fullName evidence="2">Uncharacterized protein</fullName>
    </submittedName>
</protein>
<keyword evidence="3" id="KW-1185">Reference proteome</keyword>
<feature type="region of interest" description="Disordered" evidence="1">
    <location>
        <begin position="25"/>
        <end position="64"/>
    </location>
</feature>
<sequence length="87" mass="8942">MRRALVRQLHGKSYGAVEQRLLAHAPYLPPPSSSSYSSSSSSSSSSSTDDITAPPSSSSCPSIALPAPLARQALTQDGALKSSSPVL</sequence>